<gene>
    <name evidence="1" type="ORF">GCM10022286_32500</name>
</gene>
<evidence type="ECO:0000313" key="1">
    <source>
        <dbReference type="EMBL" id="GAA4167005.1"/>
    </source>
</evidence>
<proteinExistence type="predicted"/>
<keyword evidence="2" id="KW-1185">Reference proteome</keyword>
<reference evidence="1" key="2">
    <citation type="submission" date="2023-12" db="EMBL/GenBank/DDBJ databases">
        <authorList>
            <person name="Sun Q."/>
            <person name="Inoue M."/>
        </authorList>
    </citation>
    <scope>NUCLEOTIDE SEQUENCE</scope>
    <source>
        <strain evidence="1">JCM 17590</strain>
    </source>
</reference>
<dbReference type="EMBL" id="BAABBV010000003">
    <property type="protein sequence ID" value="GAA4167005.1"/>
    <property type="molecule type" value="Genomic_DNA"/>
</dbReference>
<sequence>MGEVGGCALLGPEGPCRLPVAAGLLSGPSEGVFAPGGGFCPYFENYTVDASILDPRSLWLCGSPIMV</sequence>
<accession>A0ABP7ZP99</accession>
<dbReference type="Proteomes" id="UP001415169">
    <property type="component" value="Unassembled WGS sequence"/>
</dbReference>
<comment type="caution">
    <text evidence="1">The sequence shown here is derived from an EMBL/GenBank/DDBJ whole genome shotgun (WGS) entry which is preliminary data.</text>
</comment>
<name>A0ABP7ZP99_9MICO</name>
<organism evidence="1 2">
    <name type="scientific">Gryllotalpicola daejeonensis</name>
    <dbReference type="NCBI Taxonomy" id="993087"/>
    <lineage>
        <taxon>Bacteria</taxon>
        <taxon>Bacillati</taxon>
        <taxon>Actinomycetota</taxon>
        <taxon>Actinomycetes</taxon>
        <taxon>Micrococcales</taxon>
        <taxon>Microbacteriaceae</taxon>
        <taxon>Gryllotalpicola</taxon>
    </lineage>
</organism>
<reference evidence="1" key="1">
    <citation type="journal article" date="2014" name="Int. J. Syst. Evol. Microbiol.">
        <title>Complete genome of a new Firmicutes species belonging to the dominant human colonic microbiota ('Ruminococcus bicirculans') reveals two chromosomes and a selective capacity to utilize plant glucans.</title>
        <authorList>
            <consortium name="NISC Comparative Sequencing Program"/>
            <person name="Wegmann U."/>
            <person name="Louis P."/>
            <person name="Goesmann A."/>
            <person name="Henrissat B."/>
            <person name="Duncan S.H."/>
            <person name="Flint H.J."/>
        </authorList>
    </citation>
    <scope>NUCLEOTIDE SEQUENCE</scope>
    <source>
        <strain evidence="1">JCM 17590</strain>
    </source>
</reference>
<evidence type="ECO:0000313" key="2">
    <source>
        <dbReference type="Proteomes" id="UP001415169"/>
    </source>
</evidence>
<protein>
    <submittedName>
        <fullName evidence="1">Uncharacterized protein</fullName>
    </submittedName>
</protein>